<sequence length="131" mass="14416">MSDTIDIDLMSADIRKIQEICRAHSSSRSQLDQAVQQMKDLRKRLPDGLWPSVAGQEGNVQAVHGALTSRARDLTSSFNNYSGALSALRQAEQRAQEVVEQFGQKEGGNISIPKVIGVLVLVIIVWRVIFG</sequence>
<keyword evidence="1" id="KW-0472">Membrane</keyword>
<accession>A0ABS5EA85</accession>
<organism evidence="2 3">
    <name type="scientific">Neokomagataea anthophila</name>
    <dbReference type="NCBI Taxonomy" id="2826925"/>
    <lineage>
        <taxon>Bacteria</taxon>
        <taxon>Pseudomonadati</taxon>
        <taxon>Pseudomonadota</taxon>
        <taxon>Alphaproteobacteria</taxon>
        <taxon>Acetobacterales</taxon>
        <taxon>Acetobacteraceae</taxon>
        <taxon>Neokomagataea</taxon>
    </lineage>
</organism>
<gene>
    <name evidence="2" type="ORF">KB213_11715</name>
</gene>
<keyword evidence="1" id="KW-0812">Transmembrane</keyword>
<feature type="transmembrane region" description="Helical" evidence="1">
    <location>
        <begin position="112"/>
        <end position="130"/>
    </location>
</feature>
<keyword evidence="1" id="KW-1133">Transmembrane helix</keyword>
<protein>
    <recommendedName>
        <fullName evidence="4">DUF3618 domain-containing protein</fullName>
    </recommendedName>
</protein>
<evidence type="ECO:0000313" key="2">
    <source>
        <dbReference type="EMBL" id="MBR0560716.1"/>
    </source>
</evidence>
<name>A0ABS5EA85_9PROT</name>
<evidence type="ECO:0008006" key="4">
    <source>
        <dbReference type="Google" id="ProtNLM"/>
    </source>
</evidence>
<proteinExistence type="predicted"/>
<keyword evidence="3" id="KW-1185">Reference proteome</keyword>
<evidence type="ECO:0000313" key="3">
    <source>
        <dbReference type="Proteomes" id="UP000677812"/>
    </source>
</evidence>
<reference evidence="2 3" key="1">
    <citation type="submission" date="2021-04" db="EMBL/GenBank/DDBJ databases">
        <title>The complete genome sequence of Neokomagataea sp. TBRC 2177.</title>
        <authorList>
            <person name="Charoenyingcharoen P."/>
            <person name="Yukphan P."/>
        </authorList>
    </citation>
    <scope>NUCLEOTIDE SEQUENCE [LARGE SCALE GENOMIC DNA]</scope>
    <source>
        <strain evidence="2 3">TBRC 2177</strain>
    </source>
</reference>
<evidence type="ECO:0000256" key="1">
    <source>
        <dbReference type="SAM" id="Phobius"/>
    </source>
</evidence>
<dbReference type="EMBL" id="JAGRQH010000016">
    <property type="protein sequence ID" value="MBR0560716.1"/>
    <property type="molecule type" value="Genomic_DNA"/>
</dbReference>
<dbReference type="RefSeq" id="WP_211683379.1">
    <property type="nucleotide sequence ID" value="NZ_JAGRQH010000016.1"/>
</dbReference>
<dbReference type="Proteomes" id="UP000677812">
    <property type="component" value="Unassembled WGS sequence"/>
</dbReference>
<comment type="caution">
    <text evidence="2">The sequence shown here is derived from an EMBL/GenBank/DDBJ whole genome shotgun (WGS) entry which is preliminary data.</text>
</comment>